<evidence type="ECO:0008006" key="3">
    <source>
        <dbReference type="Google" id="ProtNLM"/>
    </source>
</evidence>
<evidence type="ECO:0000313" key="2">
    <source>
        <dbReference type="EMBL" id="VYT08293.1"/>
    </source>
</evidence>
<keyword evidence="1" id="KW-1133">Transmembrane helix</keyword>
<protein>
    <recommendedName>
        <fullName evidence="3">DUF3221 domain-containing protein</fullName>
    </recommendedName>
</protein>
<keyword evidence="1" id="KW-0812">Transmembrane</keyword>
<reference evidence="2" key="1">
    <citation type="submission" date="2019-11" db="EMBL/GenBank/DDBJ databases">
        <authorList>
            <person name="Feng L."/>
        </authorList>
    </citation>
    <scope>NUCLEOTIDE SEQUENCE</scope>
    <source>
        <strain evidence="2">BhanseniiLFYP23</strain>
    </source>
</reference>
<feature type="transmembrane region" description="Helical" evidence="1">
    <location>
        <begin position="6"/>
        <end position="26"/>
    </location>
</feature>
<accession>A0A6N2TUN2</accession>
<dbReference type="RefSeq" id="WP_009246817.1">
    <property type="nucleotide sequence ID" value="NZ_CACRSY010000012.1"/>
</dbReference>
<evidence type="ECO:0000256" key="1">
    <source>
        <dbReference type="SAM" id="Phobius"/>
    </source>
</evidence>
<gene>
    <name evidence="2" type="ORF">BHLFYP23_00079</name>
</gene>
<proteinExistence type="predicted"/>
<name>A0A6N2TUN2_BLAHA</name>
<sequence>MKKKKIVYSCIAIAAFFCIAVIFYVVGYKQALKENQTETFNAVITDIGENGSSMQVEGLETNDINSRGAFIFSVEDDTKLEWHHAPIKLSEFDVGDCVAVTYTGSIMESYPGQIEKVTKLQLLDDEK</sequence>
<dbReference type="EMBL" id="CACRSY010000012">
    <property type="protein sequence ID" value="VYT08293.1"/>
    <property type="molecule type" value="Genomic_DNA"/>
</dbReference>
<organism evidence="2">
    <name type="scientific">Blautia hansenii</name>
    <name type="common">Ruminococcus hansenii</name>
    <dbReference type="NCBI Taxonomy" id="1322"/>
    <lineage>
        <taxon>Bacteria</taxon>
        <taxon>Bacillati</taxon>
        <taxon>Bacillota</taxon>
        <taxon>Clostridia</taxon>
        <taxon>Lachnospirales</taxon>
        <taxon>Lachnospiraceae</taxon>
        <taxon>Blautia</taxon>
    </lineage>
</organism>
<keyword evidence="1" id="KW-0472">Membrane</keyword>
<dbReference type="AlphaFoldDB" id="A0A6N2TUN2"/>